<evidence type="ECO:0000256" key="1">
    <source>
        <dbReference type="SAM" id="MobiDB-lite"/>
    </source>
</evidence>
<comment type="caution">
    <text evidence="3">The sequence shown here is derived from an EMBL/GenBank/DDBJ whole genome shotgun (WGS) entry which is preliminary data.</text>
</comment>
<dbReference type="EMBL" id="LKEA01000019">
    <property type="protein sequence ID" value="ROW01262.1"/>
    <property type="molecule type" value="Genomic_DNA"/>
</dbReference>
<dbReference type="InterPro" id="IPR006076">
    <property type="entry name" value="FAD-dep_OxRdtase"/>
</dbReference>
<proteinExistence type="predicted"/>
<feature type="compositionally biased region" description="Polar residues" evidence="1">
    <location>
        <begin position="187"/>
        <end position="196"/>
    </location>
</feature>
<gene>
    <name evidence="3" type="ORF">VMCG_05950</name>
</gene>
<evidence type="ECO:0000259" key="2">
    <source>
        <dbReference type="Pfam" id="PF01266"/>
    </source>
</evidence>
<dbReference type="STRING" id="356882.A0A423WD70"/>
<evidence type="ECO:0000313" key="4">
    <source>
        <dbReference type="Proteomes" id="UP000283895"/>
    </source>
</evidence>
<dbReference type="Gene3D" id="3.30.9.10">
    <property type="entry name" value="D-Amino Acid Oxidase, subunit A, domain 2"/>
    <property type="match status" value="1"/>
</dbReference>
<dbReference type="PANTHER" id="PTHR13847:SF284">
    <property type="entry name" value="FAD DEPENDENT OXIDOREDUCTASE DOMAIN-CONTAINING PROTEIN"/>
    <property type="match status" value="1"/>
</dbReference>
<feature type="region of interest" description="Disordered" evidence="1">
    <location>
        <begin position="70"/>
        <end position="98"/>
    </location>
</feature>
<name>A0A423WD70_9PEZI</name>
<sequence>MPPTTMDPEEQQTHRAQPEDHRAYKGLTAYNDRQLPIFEPDPMIAPPVTFEIAAKRRRRVMVMPSGSPAILDGAGLPVYQPSSQQDGDLQAHGQPEDEDDCAFCLRSQAGFSNYLVARDENGRWVRNYGRNPDLSGVRRRLFQSDHHDQSEEESQDGHTDQSGQSDDTDEDEQDSQDEEDDQSDSDYASTGDSSNEIADLRTTEELPERADVVIIGSGISGAATAWNLLRDGNSSSPSIVMLEARQACSGGHTKAASYRSFLDNAAALGTTAAVKIARLELANINAMHDFAKQHSIPCDSNPCPTVDIIYDEPHWREAHEAVEAMRSALGPDDPAAAYSFHDKDEVRTRFHCAGTDPEPVGGVSYAAGSISGYQLGVGVLRMALGRGLNLQTGTPATRLERINDSGGWQVHTPRGCIVADNVVLATNGYTAHVWKPFQGVIVPLRGQVTAHRPGDNMPVKGLPTTYSFIYDNGYEYMIPRPVNAKNAGDIVIGGGLVRAPDEGLHEYGTTDDTAMNDAISSYLYDTTPRYFGDNWGRDHPDGRIRKEWTGIMGYSPDGFPFVGEVPGQKGLWASCSFQGHGMVLCWMCARALVQMIQGKGQSLGEWFPEEFIITEQRMKKGFQGRLHTSAAVENHRAD</sequence>
<organism evidence="3 4">
    <name type="scientific">Cytospora schulzeri</name>
    <dbReference type="NCBI Taxonomy" id="448051"/>
    <lineage>
        <taxon>Eukaryota</taxon>
        <taxon>Fungi</taxon>
        <taxon>Dikarya</taxon>
        <taxon>Ascomycota</taxon>
        <taxon>Pezizomycotina</taxon>
        <taxon>Sordariomycetes</taxon>
        <taxon>Sordariomycetidae</taxon>
        <taxon>Diaporthales</taxon>
        <taxon>Cytosporaceae</taxon>
        <taxon>Cytospora</taxon>
    </lineage>
</organism>
<feature type="domain" description="FAD dependent oxidoreductase" evidence="2">
    <location>
        <begin position="211"/>
        <end position="595"/>
    </location>
</feature>
<dbReference type="Pfam" id="PF01266">
    <property type="entry name" value="DAO"/>
    <property type="match status" value="1"/>
</dbReference>
<dbReference type="Proteomes" id="UP000283895">
    <property type="component" value="Unassembled WGS sequence"/>
</dbReference>
<feature type="compositionally biased region" description="Basic and acidic residues" evidence="1">
    <location>
        <begin position="11"/>
        <end position="23"/>
    </location>
</feature>
<accession>A0A423WD70</accession>
<protein>
    <recommendedName>
        <fullName evidence="2">FAD dependent oxidoreductase domain-containing protein</fullName>
    </recommendedName>
</protein>
<dbReference type="AlphaFoldDB" id="A0A423WD70"/>
<dbReference type="GO" id="GO:0005737">
    <property type="term" value="C:cytoplasm"/>
    <property type="evidence" value="ECO:0007669"/>
    <property type="project" value="TreeGrafter"/>
</dbReference>
<evidence type="ECO:0000313" key="3">
    <source>
        <dbReference type="EMBL" id="ROW01262.1"/>
    </source>
</evidence>
<feature type="region of interest" description="Disordered" evidence="1">
    <location>
        <begin position="1"/>
        <end position="26"/>
    </location>
</feature>
<feature type="compositionally biased region" description="Acidic residues" evidence="1">
    <location>
        <begin position="166"/>
        <end position="184"/>
    </location>
</feature>
<dbReference type="OrthoDB" id="429143at2759"/>
<dbReference type="InterPro" id="IPR036188">
    <property type="entry name" value="FAD/NAD-bd_sf"/>
</dbReference>
<reference evidence="3 4" key="1">
    <citation type="submission" date="2015-09" db="EMBL/GenBank/DDBJ databases">
        <title>Host preference determinants of Valsa canker pathogens revealed by comparative genomics.</title>
        <authorList>
            <person name="Yin Z."/>
            <person name="Huang L."/>
        </authorList>
    </citation>
    <scope>NUCLEOTIDE SEQUENCE [LARGE SCALE GENOMIC DNA]</scope>
    <source>
        <strain evidence="3 4">03-1</strain>
    </source>
</reference>
<dbReference type="Gene3D" id="3.50.50.60">
    <property type="entry name" value="FAD/NAD(P)-binding domain"/>
    <property type="match status" value="1"/>
</dbReference>
<dbReference type="PANTHER" id="PTHR13847">
    <property type="entry name" value="SARCOSINE DEHYDROGENASE-RELATED"/>
    <property type="match status" value="1"/>
</dbReference>
<feature type="compositionally biased region" description="Basic and acidic residues" evidence="1">
    <location>
        <begin position="143"/>
        <end position="159"/>
    </location>
</feature>
<dbReference type="SUPFAM" id="SSF51905">
    <property type="entry name" value="FAD/NAD(P)-binding domain"/>
    <property type="match status" value="1"/>
</dbReference>
<feature type="region of interest" description="Disordered" evidence="1">
    <location>
        <begin position="143"/>
        <end position="204"/>
    </location>
</feature>
<keyword evidence="4" id="KW-1185">Reference proteome</keyword>